<reference evidence="1" key="2">
    <citation type="journal article" date="2023" name="IMA Fungus">
        <title>Comparative genomic study of the Penicillium genus elucidates a diverse pangenome and 15 lateral gene transfer events.</title>
        <authorList>
            <person name="Petersen C."/>
            <person name="Sorensen T."/>
            <person name="Nielsen M.R."/>
            <person name="Sondergaard T.E."/>
            <person name="Sorensen J.L."/>
            <person name="Fitzpatrick D.A."/>
            <person name="Frisvad J.C."/>
            <person name="Nielsen K.L."/>
        </authorList>
    </citation>
    <scope>NUCLEOTIDE SEQUENCE</scope>
    <source>
        <strain evidence="1">IBT 3081</strain>
    </source>
</reference>
<evidence type="ECO:0000313" key="1">
    <source>
        <dbReference type="EMBL" id="KAJ5375108.1"/>
    </source>
</evidence>
<dbReference type="AlphaFoldDB" id="A0A9W9SAL6"/>
<evidence type="ECO:0000313" key="2">
    <source>
        <dbReference type="Proteomes" id="UP001147752"/>
    </source>
</evidence>
<proteinExistence type="predicted"/>
<dbReference type="Proteomes" id="UP001147752">
    <property type="component" value="Unassembled WGS sequence"/>
</dbReference>
<gene>
    <name evidence="1" type="ORF">N7517_007114</name>
</gene>
<keyword evidence="2" id="KW-1185">Reference proteome</keyword>
<reference evidence="1" key="1">
    <citation type="submission" date="2022-12" db="EMBL/GenBank/DDBJ databases">
        <authorList>
            <person name="Petersen C."/>
        </authorList>
    </citation>
    <scope>NUCLEOTIDE SEQUENCE</scope>
    <source>
        <strain evidence="1">IBT 3081</strain>
    </source>
</reference>
<dbReference type="Gene3D" id="2.40.110.10">
    <property type="entry name" value="Butyryl-CoA Dehydrogenase, subunit A, domain 2"/>
    <property type="match status" value="1"/>
</dbReference>
<protein>
    <submittedName>
        <fullName evidence="1">Uncharacterized protein</fullName>
    </submittedName>
</protein>
<dbReference type="SUPFAM" id="SSF56645">
    <property type="entry name" value="Acyl-CoA dehydrogenase NM domain-like"/>
    <property type="match status" value="1"/>
</dbReference>
<name>A0A9W9SAL6_9EURO</name>
<dbReference type="GO" id="GO:0016627">
    <property type="term" value="F:oxidoreductase activity, acting on the CH-CH group of donors"/>
    <property type="evidence" value="ECO:0007669"/>
    <property type="project" value="InterPro"/>
</dbReference>
<accession>A0A9W9SAL6</accession>
<sequence length="153" mass="17283">MVLPTESNLQLLSTSLFQSDEYEAPGYKTLECSYYRARVIGRHHGLTIDDILSHNLKFWQSHMDAIIIRDIVAHLFAIQYNLVAGTIAPYATKRPDLRPQYHFRELAHSSSYSACFMLNEINHGCGAKNLETTAMLQSDGSFILHSPTPRAAK</sequence>
<dbReference type="RefSeq" id="XP_056581094.1">
    <property type="nucleotide sequence ID" value="XM_056724844.1"/>
</dbReference>
<dbReference type="InterPro" id="IPR046373">
    <property type="entry name" value="Acyl-CoA_Oxase/DH_mid-dom_sf"/>
</dbReference>
<dbReference type="OrthoDB" id="538336at2759"/>
<comment type="caution">
    <text evidence="1">The sequence shown here is derived from an EMBL/GenBank/DDBJ whole genome shotgun (WGS) entry which is preliminary data.</text>
</comment>
<organism evidence="1 2">
    <name type="scientific">Penicillium concentricum</name>
    <dbReference type="NCBI Taxonomy" id="293559"/>
    <lineage>
        <taxon>Eukaryota</taxon>
        <taxon>Fungi</taxon>
        <taxon>Dikarya</taxon>
        <taxon>Ascomycota</taxon>
        <taxon>Pezizomycotina</taxon>
        <taxon>Eurotiomycetes</taxon>
        <taxon>Eurotiomycetidae</taxon>
        <taxon>Eurotiales</taxon>
        <taxon>Aspergillaceae</taxon>
        <taxon>Penicillium</taxon>
    </lineage>
</organism>
<dbReference type="EMBL" id="JAPZBT010000002">
    <property type="protein sequence ID" value="KAJ5375108.1"/>
    <property type="molecule type" value="Genomic_DNA"/>
</dbReference>
<dbReference type="InterPro" id="IPR009100">
    <property type="entry name" value="AcylCoA_DH/oxidase_NM_dom_sf"/>
</dbReference>
<dbReference type="GeneID" id="81464027"/>